<dbReference type="Pfam" id="PF07200">
    <property type="entry name" value="Mod_r"/>
    <property type="match status" value="1"/>
</dbReference>
<evidence type="ECO:0000259" key="7">
    <source>
        <dbReference type="PROSITE" id="PS51314"/>
    </source>
</evidence>
<dbReference type="InterPro" id="IPR037202">
    <property type="entry name" value="ESCRT_assembly_dom"/>
</dbReference>
<dbReference type="GO" id="GO:0006612">
    <property type="term" value="P:protein targeting to membrane"/>
    <property type="evidence" value="ECO:0007669"/>
    <property type="project" value="TreeGrafter"/>
</dbReference>
<feature type="domain" description="VPS37 C-terminal" evidence="7">
    <location>
        <begin position="42"/>
        <end position="134"/>
    </location>
</feature>
<dbReference type="Proteomes" id="UP000750711">
    <property type="component" value="Unassembled WGS sequence"/>
</dbReference>
<evidence type="ECO:0000256" key="2">
    <source>
        <dbReference type="ARBA" id="ARBA00007617"/>
    </source>
</evidence>
<comment type="caution">
    <text evidence="8">The sequence shown here is derived from an EMBL/GenBank/DDBJ whole genome shotgun (WGS) entry which is preliminary data.</text>
</comment>
<dbReference type="SUPFAM" id="SSF140111">
    <property type="entry name" value="Endosomal sorting complex assembly domain"/>
    <property type="match status" value="1"/>
</dbReference>
<comment type="subcellular location">
    <subcellularLocation>
        <location evidence="1">Endosome</location>
    </subcellularLocation>
</comment>
<dbReference type="PANTHER" id="PTHR13678:SF2">
    <property type="entry name" value="VACUOLAR PROTEIN SORTING-ASSOCIATED PROTEIN 37A"/>
    <property type="match status" value="1"/>
</dbReference>
<name>A0A9P8KU05_9PEZI</name>
<gene>
    <name evidence="8" type="ORF">GP486_008938</name>
</gene>
<keyword evidence="9" id="KW-1185">Reference proteome</keyword>
<keyword evidence="3 6" id="KW-0813">Transport</keyword>
<dbReference type="Gene3D" id="1.10.287.660">
    <property type="entry name" value="Helix hairpin bin"/>
    <property type="match status" value="1"/>
</dbReference>
<evidence type="ECO:0000256" key="3">
    <source>
        <dbReference type="ARBA" id="ARBA00022448"/>
    </source>
</evidence>
<dbReference type="PROSITE" id="PS51314">
    <property type="entry name" value="VPS37_C"/>
    <property type="match status" value="1"/>
</dbReference>
<dbReference type="GO" id="GO:0000813">
    <property type="term" value="C:ESCRT I complex"/>
    <property type="evidence" value="ECO:0007669"/>
    <property type="project" value="TreeGrafter"/>
</dbReference>
<dbReference type="GO" id="GO:0006623">
    <property type="term" value="P:protein targeting to vacuole"/>
    <property type="evidence" value="ECO:0007669"/>
    <property type="project" value="TreeGrafter"/>
</dbReference>
<organism evidence="8 9">
    <name type="scientific">Trichoglossum hirsutum</name>
    <dbReference type="NCBI Taxonomy" id="265104"/>
    <lineage>
        <taxon>Eukaryota</taxon>
        <taxon>Fungi</taxon>
        <taxon>Dikarya</taxon>
        <taxon>Ascomycota</taxon>
        <taxon>Pezizomycotina</taxon>
        <taxon>Geoglossomycetes</taxon>
        <taxon>Geoglossales</taxon>
        <taxon>Geoglossaceae</taxon>
        <taxon>Trichoglossum</taxon>
    </lineage>
</organism>
<evidence type="ECO:0000256" key="4">
    <source>
        <dbReference type="ARBA" id="ARBA00022753"/>
    </source>
</evidence>
<dbReference type="EMBL" id="JAGHQM010004547">
    <property type="protein sequence ID" value="KAH0534028.1"/>
    <property type="molecule type" value="Genomic_DNA"/>
</dbReference>
<evidence type="ECO:0000256" key="5">
    <source>
        <dbReference type="ARBA" id="ARBA00022927"/>
    </source>
</evidence>
<dbReference type="InterPro" id="IPR009851">
    <property type="entry name" value="Mod_r"/>
</dbReference>
<proteinExistence type="inferred from homology"/>
<evidence type="ECO:0000256" key="6">
    <source>
        <dbReference type="PROSITE-ProRule" id="PRU00646"/>
    </source>
</evidence>
<protein>
    <recommendedName>
        <fullName evidence="7">VPS37 C-terminal domain-containing protein</fullName>
    </recommendedName>
</protein>
<evidence type="ECO:0000313" key="8">
    <source>
        <dbReference type="EMBL" id="KAH0534028.1"/>
    </source>
</evidence>
<dbReference type="PANTHER" id="PTHR13678">
    <property type="entry name" value="VACUOLAR PROTEIN SORTING-ASSOCIATED PROTEIN 37"/>
    <property type="match status" value="1"/>
</dbReference>
<evidence type="ECO:0000256" key="1">
    <source>
        <dbReference type="ARBA" id="ARBA00004177"/>
    </source>
</evidence>
<dbReference type="AlphaFoldDB" id="A0A9P8KU05"/>
<dbReference type="GO" id="GO:0043162">
    <property type="term" value="P:ubiquitin-dependent protein catabolic process via the multivesicular body sorting pathway"/>
    <property type="evidence" value="ECO:0007669"/>
    <property type="project" value="UniProtKB-ARBA"/>
</dbReference>
<dbReference type="InterPro" id="IPR029012">
    <property type="entry name" value="Helix_hairpin_bin_sf"/>
</dbReference>
<feature type="non-terminal residue" evidence="8">
    <location>
        <position position="1"/>
    </location>
</feature>
<keyword evidence="5 6" id="KW-0653">Protein transport</keyword>
<sequence length="134" mass="15337">HPLQSALETNISLATTLVALENQLAHTRSATQSRLLALHGLERQWRAKQSDMDAALEPFSPKALYQRLVSAVAEQEQVCTALEESFLDHSADGGKAGERETAEFVRRFREGRKVYYLRRERKERWDEGRVGGWR</sequence>
<comment type="similarity">
    <text evidence="2">Belongs to the VPS37 family.</text>
</comment>
<evidence type="ECO:0000313" key="9">
    <source>
        <dbReference type="Proteomes" id="UP000750711"/>
    </source>
</evidence>
<keyword evidence="4" id="KW-0967">Endosome</keyword>
<accession>A0A9P8KU05</accession>
<reference evidence="8" key="1">
    <citation type="submission" date="2021-03" db="EMBL/GenBank/DDBJ databases">
        <title>Comparative genomics and phylogenomic investigation of the class Geoglossomycetes provide insights into ecological specialization and systematics.</title>
        <authorList>
            <person name="Melie T."/>
            <person name="Pirro S."/>
            <person name="Miller A.N."/>
            <person name="Quandt A."/>
        </authorList>
    </citation>
    <scope>NUCLEOTIDE SEQUENCE</scope>
    <source>
        <strain evidence="8">CAQ_001_2017</strain>
    </source>
</reference>